<dbReference type="Pfam" id="PF22769">
    <property type="entry name" value="DCD"/>
    <property type="match status" value="1"/>
</dbReference>
<dbReference type="GO" id="GO:0006229">
    <property type="term" value="P:dUTP biosynthetic process"/>
    <property type="evidence" value="ECO:0007669"/>
    <property type="project" value="InterPro"/>
</dbReference>
<dbReference type="SUPFAM" id="SSF51283">
    <property type="entry name" value="dUTPase-like"/>
    <property type="match status" value="1"/>
</dbReference>
<dbReference type="RefSeq" id="WP_045681998.1">
    <property type="nucleotide sequence ID" value="NZ_CP010803.1"/>
</dbReference>
<dbReference type="Proteomes" id="UP000032611">
    <property type="component" value="Chromosome"/>
</dbReference>
<keyword evidence="3" id="KW-1133">Transmembrane helix</keyword>
<dbReference type="Gene3D" id="2.70.40.10">
    <property type="match status" value="1"/>
</dbReference>
<evidence type="ECO:0000256" key="2">
    <source>
        <dbReference type="ARBA" id="ARBA00023080"/>
    </source>
</evidence>
<feature type="transmembrane region" description="Helical" evidence="3">
    <location>
        <begin position="230"/>
        <end position="251"/>
    </location>
</feature>
<dbReference type="STRING" id="1486262.TM49_13550"/>
<reference evidence="4 5" key="1">
    <citation type="journal article" date="2015" name="Genome Announc.">
        <title>Complete genome sequence of Martelella endophytica YC6887, which has antifungal activity associated with a halophyte.</title>
        <authorList>
            <person name="Khan A."/>
            <person name="Khan H."/>
            <person name="Chung E.J."/>
            <person name="Hossain M.T."/>
            <person name="Chung Y.R."/>
        </authorList>
    </citation>
    <scope>NUCLEOTIDE SEQUENCE [LARGE SCALE GENOMIC DNA]</scope>
    <source>
        <strain evidence="4">YC6887</strain>
    </source>
</reference>
<accession>A0A0D5LRT4</accession>
<dbReference type="PATRIC" id="fig|1486262.3.peg.2798"/>
<evidence type="ECO:0000313" key="5">
    <source>
        <dbReference type="Proteomes" id="UP000032611"/>
    </source>
</evidence>
<proteinExistence type="predicted"/>
<dbReference type="InterPro" id="IPR011962">
    <property type="entry name" value="dCTP_deaminase"/>
</dbReference>
<keyword evidence="3" id="KW-0812">Transmembrane</keyword>
<dbReference type="CDD" id="cd07557">
    <property type="entry name" value="trimeric_dUTPase"/>
    <property type="match status" value="1"/>
</dbReference>
<dbReference type="GO" id="GO:0008829">
    <property type="term" value="F:dCTP deaminase activity"/>
    <property type="evidence" value="ECO:0007669"/>
    <property type="project" value="InterPro"/>
</dbReference>
<name>A0A0D5LRT4_MAREN</name>
<sequence length="257" mass="28090">MPTLSNNEIEAAIEAGQLILNADAEMVEAASYQLRMGNVYYDLSEDAKRIQLKPGQRVLIKPGHRVVLITAERLLIPDDIIVRVISKGALFSIGLSPVATYADPGFQGNLGLVTMNIGDKYIELPPGEPIAKAEFSKLLSPSTKPYVGQHGFQAGIWPLKDHLQKEYNEVKGDERVSVEKEEAFALLPQATRTVIRDLEFFRICTIIGLGVAIAINATALFLAGTGLMSNFSAVLVNLISTVLISLFLTLVNRIKEK</sequence>
<dbReference type="InterPro" id="IPR033704">
    <property type="entry name" value="dUTPase_trimeric"/>
</dbReference>
<evidence type="ECO:0000256" key="1">
    <source>
        <dbReference type="ARBA" id="ARBA00022801"/>
    </source>
</evidence>
<feature type="transmembrane region" description="Helical" evidence="3">
    <location>
        <begin position="200"/>
        <end position="224"/>
    </location>
</feature>
<dbReference type="EMBL" id="CP010803">
    <property type="protein sequence ID" value="AJY46472.1"/>
    <property type="molecule type" value="Genomic_DNA"/>
</dbReference>
<organism evidence="4 5">
    <name type="scientific">Martelella endophytica</name>
    <dbReference type="NCBI Taxonomy" id="1486262"/>
    <lineage>
        <taxon>Bacteria</taxon>
        <taxon>Pseudomonadati</taxon>
        <taxon>Pseudomonadota</taxon>
        <taxon>Alphaproteobacteria</taxon>
        <taxon>Hyphomicrobiales</taxon>
        <taxon>Aurantimonadaceae</taxon>
        <taxon>Martelella</taxon>
    </lineage>
</organism>
<dbReference type="InterPro" id="IPR036157">
    <property type="entry name" value="dUTPase-like_sf"/>
</dbReference>
<evidence type="ECO:0008006" key="6">
    <source>
        <dbReference type="Google" id="ProtNLM"/>
    </source>
</evidence>
<dbReference type="OrthoDB" id="7063135at2"/>
<evidence type="ECO:0000313" key="4">
    <source>
        <dbReference type="EMBL" id="AJY46472.1"/>
    </source>
</evidence>
<gene>
    <name evidence="4" type="ORF">TM49_13550</name>
</gene>
<keyword evidence="5" id="KW-1185">Reference proteome</keyword>
<dbReference type="AlphaFoldDB" id="A0A0D5LRT4"/>
<keyword evidence="3" id="KW-0472">Membrane</keyword>
<evidence type="ECO:0000256" key="3">
    <source>
        <dbReference type="SAM" id="Phobius"/>
    </source>
</evidence>
<dbReference type="KEGG" id="mey:TM49_13550"/>
<dbReference type="HOGENOM" id="CLU_1080978_0_0_5"/>
<keyword evidence="2" id="KW-0546">Nucleotide metabolism</keyword>
<keyword evidence="1" id="KW-0378">Hydrolase</keyword>
<protein>
    <recommendedName>
        <fullName evidence="6">dUTPase-like domain-containing protein</fullName>
    </recommendedName>
</protein>